<feature type="chain" id="PRO_5040182771" description="Ig-like domain-containing protein" evidence="5">
    <location>
        <begin position="22"/>
        <end position="551"/>
    </location>
</feature>
<evidence type="ECO:0000256" key="5">
    <source>
        <dbReference type="SAM" id="SignalP"/>
    </source>
</evidence>
<dbReference type="InterPro" id="IPR036179">
    <property type="entry name" value="Ig-like_dom_sf"/>
</dbReference>
<dbReference type="InterPro" id="IPR003961">
    <property type="entry name" value="FN3_dom"/>
</dbReference>
<dbReference type="GO" id="GO:0007156">
    <property type="term" value="P:homophilic cell adhesion via plasma membrane adhesion molecules"/>
    <property type="evidence" value="ECO:0007669"/>
    <property type="project" value="TreeGrafter"/>
</dbReference>
<feature type="domain" description="Ig-like" evidence="6">
    <location>
        <begin position="260"/>
        <end position="350"/>
    </location>
</feature>
<feature type="region of interest" description="Disordered" evidence="4">
    <location>
        <begin position="499"/>
        <end position="530"/>
    </location>
</feature>
<dbReference type="CDD" id="cd00096">
    <property type="entry name" value="Ig"/>
    <property type="match status" value="1"/>
</dbReference>
<accession>A0A9N9SBB5</accession>
<dbReference type="PROSITE" id="PS50835">
    <property type="entry name" value="IG_LIKE"/>
    <property type="match status" value="3"/>
</dbReference>
<evidence type="ECO:0000256" key="3">
    <source>
        <dbReference type="ARBA" id="ARBA00023319"/>
    </source>
</evidence>
<dbReference type="Pfam" id="PF07679">
    <property type="entry name" value="I-set"/>
    <property type="match status" value="1"/>
</dbReference>
<feature type="compositionally biased region" description="Acidic residues" evidence="4">
    <location>
        <begin position="40"/>
        <end position="50"/>
    </location>
</feature>
<keyword evidence="5" id="KW-0732">Signal</keyword>
<dbReference type="Gene3D" id="2.60.40.10">
    <property type="entry name" value="Immunoglobulins"/>
    <property type="match status" value="4"/>
</dbReference>
<dbReference type="SMART" id="SM00060">
    <property type="entry name" value="FN3"/>
    <property type="match status" value="1"/>
</dbReference>
<dbReference type="Proteomes" id="UP001153737">
    <property type="component" value="Chromosome 13"/>
</dbReference>
<feature type="domain" description="Ig-like" evidence="6">
    <location>
        <begin position="172"/>
        <end position="255"/>
    </location>
</feature>
<evidence type="ECO:0000313" key="7">
    <source>
        <dbReference type="EMBL" id="CAG9816200.1"/>
    </source>
</evidence>
<dbReference type="SUPFAM" id="SSF49265">
    <property type="entry name" value="Fibronectin type III"/>
    <property type="match status" value="1"/>
</dbReference>
<feature type="compositionally biased region" description="Low complexity" evidence="4">
    <location>
        <begin position="520"/>
        <end position="530"/>
    </location>
</feature>
<dbReference type="Pfam" id="PF00041">
    <property type="entry name" value="fn3"/>
    <property type="match status" value="1"/>
</dbReference>
<dbReference type="Pfam" id="PF00047">
    <property type="entry name" value="ig"/>
    <property type="match status" value="1"/>
</dbReference>
<dbReference type="EMBL" id="OU896719">
    <property type="protein sequence ID" value="CAG9816200.1"/>
    <property type="molecule type" value="Genomic_DNA"/>
</dbReference>
<keyword evidence="3" id="KW-0393">Immunoglobulin domain</keyword>
<feature type="region of interest" description="Disordered" evidence="4">
    <location>
        <begin position="27"/>
        <end position="64"/>
    </location>
</feature>
<keyword evidence="1" id="KW-0677">Repeat</keyword>
<dbReference type="PANTHER" id="PTHR45080:SF38">
    <property type="entry name" value="FI23916P1-RELATED"/>
    <property type="match status" value="1"/>
</dbReference>
<evidence type="ECO:0000313" key="8">
    <source>
        <dbReference type="Proteomes" id="UP001153737"/>
    </source>
</evidence>
<dbReference type="SMART" id="SM00408">
    <property type="entry name" value="IGc2"/>
    <property type="match status" value="3"/>
</dbReference>
<dbReference type="InterPro" id="IPR013783">
    <property type="entry name" value="Ig-like_fold"/>
</dbReference>
<dbReference type="FunFam" id="2.60.40.10:FF:000032">
    <property type="entry name" value="palladin isoform X1"/>
    <property type="match status" value="1"/>
</dbReference>
<dbReference type="InterPro" id="IPR003598">
    <property type="entry name" value="Ig_sub2"/>
</dbReference>
<dbReference type="InterPro" id="IPR007110">
    <property type="entry name" value="Ig-like_dom"/>
</dbReference>
<dbReference type="PANTHER" id="PTHR45080">
    <property type="entry name" value="CONTACTIN 5"/>
    <property type="match status" value="1"/>
</dbReference>
<organism evidence="7 8">
    <name type="scientific">Phaedon cochleariae</name>
    <name type="common">Mustard beetle</name>
    <dbReference type="NCBI Taxonomy" id="80249"/>
    <lineage>
        <taxon>Eukaryota</taxon>
        <taxon>Metazoa</taxon>
        <taxon>Ecdysozoa</taxon>
        <taxon>Arthropoda</taxon>
        <taxon>Hexapoda</taxon>
        <taxon>Insecta</taxon>
        <taxon>Pterygota</taxon>
        <taxon>Neoptera</taxon>
        <taxon>Endopterygota</taxon>
        <taxon>Coleoptera</taxon>
        <taxon>Polyphaga</taxon>
        <taxon>Cucujiformia</taxon>
        <taxon>Chrysomeloidea</taxon>
        <taxon>Chrysomelidae</taxon>
        <taxon>Chrysomelinae</taxon>
        <taxon>Chrysomelini</taxon>
        <taxon>Phaedon</taxon>
    </lineage>
</organism>
<dbReference type="SMART" id="SM00409">
    <property type="entry name" value="IG"/>
    <property type="match status" value="3"/>
</dbReference>
<dbReference type="InterPro" id="IPR013151">
    <property type="entry name" value="Immunoglobulin_dom"/>
</dbReference>
<name>A0A9N9SBB5_PHACE</name>
<evidence type="ECO:0000259" key="6">
    <source>
        <dbReference type="PROSITE" id="PS50835"/>
    </source>
</evidence>
<evidence type="ECO:0000256" key="4">
    <source>
        <dbReference type="SAM" id="MobiDB-lite"/>
    </source>
</evidence>
<dbReference type="OrthoDB" id="6159398at2759"/>
<dbReference type="Pfam" id="PF13927">
    <property type="entry name" value="Ig_3"/>
    <property type="match status" value="1"/>
</dbReference>
<keyword evidence="8" id="KW-1185">Reference proteome</keyword>
<dbReference type="GO" id="GO:0008046">
    <property type="term" value="F:axon guidance receptor activity"/>
    <property type="evidence" value="ECO:0007669"/>
    <property type="project" value="TreeGrafter"/>
</dbReference>
<dbReference type="InterPro" id="IPR003599">
    <property type="entry name" value="Ig_sub"/>
</dbReference>
<proteinExistence type="predicted"/>
<dbReference type="GO" id="GO:0050808">
    <property type="term" value="P:synapse organization"/>
    <property type="evidence" value="ECO:0007669"/>
    <property type="project" value="TreeGrafter"/>
</dbReference>
<evidence type="ECO:0000256" key="2">
    <source>
        <dbReference type="ARBA" id="ARBA00023157"/>
    </source>
</evidence>
<dbReference type="AlphaFoldDB" id="A0A9N9SBB5"/>
<dbReference type="SUPFAM" id="SSF48726">
    <property type="entry name" value="Immunoglobulin"/>
    <property type="match status" value="3"/>
</dbReference>
<dbReference type="GO" id="GO:0030424">
    <property type="term" value="C:axon"/>
    <property type="evidence" value="ECO:0007669"/>
    <property type="project" value="TreeGrafter"/>
</dbReference>
<keyword evidence="2" id="KW-1015">Disulfide bond</keyword>
<gene>
    <name evidence="7" type="ORF">PHAECO_LOCUS3682</name>
</gene>
<sequence>MEVKRIAFVVCLFVAFGNCLPRENAKSKPDEFEDTYGGTNDEDVQNDNYDEYGATDVEAPPDDANDVLKPEVEAYILTKPQVVVAKFGDTVRLPCEVSNSEVVTVWQKDGTLIYQGHIPIGKLPNTLEYANGSLEVNVTAERDFGSYACVLMVANEEKKRPQVVHRIVPVTPANIESLVAKNNKTVYKVGESLTLTCTASGYPKPEISWHRGSKRLAIHGNTLMIPELKVEEGGVYRCLADNKVSKPSHHHITISVEHAPIIEIEKYIVNADQESEAELTCTVDAYPEAHVVWKKDNTNIVSKGNVTVTVKRHQNTLENVLVINGLREEDFGAYVCLAKNGLGKVEKKVSLVKTPAVREFVKPDKANRDVVLAWKVESRSPISMHEIQYRKKGEEQWQTAKPEVDNGVHNMYTVKYTLKDLDAGSYETRVRSRNNHGWSEFSDIIPFEGVLAKHGSAHKNHNKKHHKDKKEKHITSTPGFITVQQREIIQNEASVGETHIASTPGSLPAQHQEINQKEASVGASQSSGHRSSISSTAVLSIVLILIWINRQ</sequence>
<dbReference type="InterPro" id="IPR013098">
    <property type="entry name" value="Ig_I-set"/>
</dbReference>
<feature type="signal peptide" evidence="5">
    <location>
        <begin position="1"/>
        <end position="21"/>
    </location>
</feature>
<evidence type="ECO:0000256" key="1">
    <source>
        <dbReference type="ARBA" id="ARBA00022737"/>
    </source>
</evidence>
<reference evidence="7" key="1">
    <citation type="submission" date="2022-01" db="EMBL/GenBank/DDBJ databases">
        <authorList>
            <person name="King R."/>
        </authorList>
    </citation>
    <scope>NUCLEOTIDE SEQUENCE</scope>
</reference>
<protein>
    <recommendedName>
        <fullName evidence="6">Ig-like domain-containing protein</fullName>
    </recommendedName>
</protein>
<dbReference type="CDD" id="cd00063">
    <property type="entry name" value="FN3"/>
    <property type="match status" value="1"/>
</dbReference>
<feature type="domain" description="Ig-like" evidence="6">
    <location>
        <begin position="70"/>
        <end position="165"/>
    </location>
</feature>
<reference evidence="7" key="2">
    <citation type="submission" date="2022-10" db="EMBL/GenBank/DDBJ databases">
        <authorList>
            <consortium name="ENA_rothamsted_submissions"/>
            <consortium name="culmorum"/>
            <person name="King R."/>
        </authorList>
    </citation>
    <scope>NUCLEOTIDE SEQUENCE</scope>
</reference>
<dbReference type="InterPro" id="IPR050958">
    <property type="entry name" value="Cell_Adh-Cytoskel_Orgn"/>
</dbReference>
<dbReference type="GO" id="GO:0043025">
    <property type="term" value="C:neuronal cell body"/>
    <property type="evidence" value="ECO:0007669"/>
    <property type="project" value="TreeGrafter"/>
</dbReference>
<dbReference type="GO" id="GO:0005886">
    <property type="term" value="C:plasma membrane"/>
    <property type="evidence" value="ECO:0007669"/>
    <property type="project" value="TreeGrafter"/>
</dbReference>
<dbReference type="InterPro" id="IPR036116">
    <property type="entry name" value="FN3_sf"/>
</dbReference>